<gene>
    <name evidence="6" type="ORF">OU798_22565</name>
</gene>
<dbReference type="InterPro" id="IPR050738">
    <property type="entry name" value="Sulfatase"/>
</dbReference>
<dbReference type="InterPro" id="IPR017850">
    <property type="entry name" value="Alkaline_phosphatase_core_sf"/>
</dbReference>
<dbReference type="PANTHER" id="PTHR42693:SF53">
    <property type="entry name" value="ENDO-4-O-SULFATASE"/>
    <property type="match status" value="1"/>
</dbReference>
<reference evidence="6" key="1">
    <citation type="submission" date="2022-11" db="EMBL/GenBank/DDBJ databases">
        <title>Marilongibacter aestuarii gen. nov., sp. nov., isolated from tidal flat sediment.</title>
        <authorList>
            <person name="Jiayan W."/>
        </authorList>
    </citation>
    <scope>NUCLEOTIDE SEQUENCE</scope>
    <source>
        <strain evidence="6">Z1-6</strain>
    </source>
</reference>
<evidence type="ECO:0000259" key="5">
    <source>
        <dbReference type="Pfam" id="PF00884"/>
    </source>
</evidence>
<feature type="domain" description="Sulfatase N-terminal" evidence="5">
    <location>
        <begin position="26"/>
        <end position="337"/>
    </location>
</feature>
<dbReference type="InterPro" id="IPR024607">
    <property type="entry name" value="Sulfatase_CS"/>
</dbReference>
<evidence type="ECO:0000256" key="3">
    <source>
        <dbReference type="ARBA" id="ARBA00022801"/>
    </source>
</evidence>
<dbReference type="GO" id="GO:0046872">
    <property type="term" value="F:metal ion binding"/>
    <property type="evidence" value="ECO:0007669"/>
    <property type="project" value="UniProtKB-KW"/>
</dbReference>
<sequence length="447" mass="51607">MKDYLRIPTLLLLLGLLGCKTPEIPPNIVLIMADDMGYECLGANGSTEYKTPNLDRLAADGIRFENCYSQPLCTPSRVKIMTGKYNFRNYEDFGYLNPNQKTFGNLLQNAGYATCVAGKWQLNGLNRDNPNNQDVNRPHHFGFDEYCLWQLHHNRTKDSERYADALITQNGEDLPRHSGLYGPRVFADYVMNFIERKVDQPFFVYYPMVLVHDPFVPTPDSPQWAEPERRYENDTAYFADMMAYTDKIIGEIVAKLKEKGIWKNTLFIFTADNGTHRSVLSSTENGMVKGAKGETINHGNHVPFILSWPKKMKEKRVEESIISFADVLPTLCDAAGVAPDKFGSDGNSFLPLITNDLSEIQDNVFIHYAPRWGNFGKYHNRWVMNGEYKLYQDGRFYNTKEDVLEKYPLSDLTEKEQKFKKEFQQILDENESDIEFELNNEEFKVKY</sequence>
<evidence type="ECO:0000313" key="7">
    <source>
        <dbReference type="Proteomes" id="UP001145087"/>
    </source>
</evidence>
<dbReference type="PROSITE" id="PS51257">
    <property type="entry name" value="PROKAR_LIPOPROTEIN"/>
    <property type="match status" value="1"/>
</dbReference>
<evidence type="ECO:0000256" key="2">
    <source>
        <dbReference type="ARBA" id="ARBA00022723"/>
    </source>
</evidence>
<dbReference type="Gene3D" id="3.40.720.10">
    <property type="entry name" value="Alkaline Phosphatase, subunit A"/>
    <property type="match status" value="1"/>
</dbReference>
<dbReference type="SUPFAM" id="SSF53649">
    <property type="entry name" value="Alkaline phosphatase-like"/>
    <property type="match status" value="1"/>
</dbReference>
<protein>
    <submittedName>
        <fullName evidence="6">Sulfatase-like hydrolase/transferase</fullName>
    </submittedName>
</protein>
<organism evidence="6 7">
    <name type="scientific">Draconibacterium aestuarii</name>
    <dbReference type="NCBI Taxonomy" id="2998507"/>
    <lineage>
        <taxon>Bacteria</taxon>
        <taxon>Pseudomonadati</taxon>
        <taxon>Bacteroidota</taxon>
        <taxon>Bacteroidia</taxon>
        <taxon>Marinilabiliales</taxon>
        <taxon>Prolixibacteraceae</taxon>
        <taxon>Draconibacterium</taxon>
    </lineage>
</organism>
<dbReference type="InterPro" id="IPR000917">
    <property type="entry name" value="Sulfatase_N"/>
</dbReference>
<proteinExistence type="inferred from homology"/>
<dbReference type="PANTHER" id="PTHR42693">
    <property type="entry name" value="ARYLSULFATASE FAMILY MEMBER"/>
    <property type="match status" value="1"/>
</dbReference>
<name>A0A9X3J6Y1_9BACT</name>
<keyword evidence="2" id="KW-0479">Metal-binding</keyword>
<keyword evidence="4" id="KW-0106">Calcium</keyword>
<dbReference type="EMBL" id="JAPOHD010000067">
    <property type="protein sequence ID" value="MCY1723149.1"/>
    <property type="molecule type" value="Genomic_DNA"/>
</dbReference>
<dbReference type="Pfam" id="PF00884">
    <property type="entry name" value="Sulfatase"/>
    <property type="match status" value="1"/>
</dbReference>
<dbReference type="CDD" id="cd16151">
    <property type="entry name" value="sulfatase_like"/>
    <property type="match status" value="1"/>
</dbReference>
<evidence type="ECO:0000256" key="4">
    <source>
        <dbReference type="ARBA" id="ARBA00022837"/>
    </source>
</evidence>
<evidence type="ECO:0000256" key="1">
    <source>
        <dbReference type="ARBA" id="ARBA00008779"/>
    </source>
</evidence>
<dbReference type="PROSITE" id="PS00523">
    <property type="entry name" value="SULFATASE_1"/>
    <property type="match status" value="1"/>
</dbReference>
<comment type="similarity">
    <text evidence="1">Belongs to the sulfatase family.</text>
</comment>
<dbReference type="Proteomes" id="UP001145087">
    <property type="component" value="Unassembled WGS sequence"/>
</dbReference>
<keyword evidence="3 6" id="KW-0378">Hydrolase</keyword>
<dbReference type="RefSeq" id="WP_343335475.1">
    <property type="nucleotide sequence ID" value="NZ_JAPOHD010000067.1"/>
</dbReference>
<accession>A0A9X3J6Y1</accession>
<dbReference type="GO" id="GO:0004065">
    <property type="term" value="F:arylsulfatase activity"/>
    <property type="evidence" value="ECO:0007669"/>
    <property type="project" value="TreeGrafter"/>
</dbReference>
<dbReference type="AlphaFoldDB" id="A0A9X3J6Y1"/>
<comment type="caution">
    <text evidence="6">The sequence shown here is derived from an EMBL/GenBank/DDBJ whole genome shotgun (WGS) entry which is preliminary data.</text>
</comment>
<keyword evidence="7" id="KW-1185">Reference proteome</keyword>
<evidence type="ECO:0000313" key="6">
    <source>
        <dbReference type="EMBL" id="MCY1723149.1"/>
    </source>
</evidence>